<evidence type="ECO:0000256" key="4">
    <source>
        <dbReference type="ARBA" id="ARBA00023014"/>
    </source>
</evidence>
<name>A8FSU8_SHESH</name>
<dbReference type="PIRSF" id="PIRSF001435">
    <property type="entry name" value="Nth"/>
    <property type="match status" value="1"/>
</dbReference>
<evidence type="ECO:0000313" key="7">
    <source>
        <dbReference type="Proteomes" id="UP000002015"/>
    </source>
</evidence>
<keyword evidence="4" id="KW-0411">Iron-sulfur</keyword>
<keyword evidence="3" id="KW-0408">Iron</keyword>
<keyword evidence="1" id="KW-0004">4Fe-4S</keyword>
<evidence type="ECO:0000259" key="5">
    <source>
        <dbReference type="SMART" id="SM00478"/>
    </source>
</evidence>
<dbReference type="RefSeq" id="WP_012141657.1">
    <property type="nucleotide sequence ID" value="NC_009831.1"/>
</dbReference>
<evidence type="ECO:0000256" key="2">
    <source>
        <dbReference type="ARBA" id="ARBA00022723"/>
    </source>
</evidence>
<gene>
    <name evidence="6" type="ordered locus">Ssed_1310</name>
</gene>
<dbReference type="AlphaFoldDB" id="A8FSU8"/>
<sequence>MTDNMKPFYAIYQTLYNLYGPQGWWPQTGYAGSNPTKRGATNGYHPKRYDFPQNIDQVFEVCLGSILTQNTNFIAVEKALINLVNLKALTPEAILALDYDNFKQAIRPAGYYNQKSRYIREFIPFFLKLNGGVPSREGLLSCVGIGPETADSILLYGYKQPQFKVDAYTTRIFHQLELIPENAKYDDIKVAVETELSNIVKGEKLVIIYQEFHALIVEHAKRFYSKKPYAEECPLPPNKKHSS</sequence>
<dbReference type="Gene3D" id="1.10.340.30">
    <property type="entry name" value="Hypothetical protein, domain 2"/>
    <property type="match status" value="1"/>
</dbReference>
<keyword evidence="6" id="KW-0255">Endonuclease</keyword>
<dbReference type="Gene3D" id="1.10.1670.10">
    <property type="entry name" value="Helix-hairpin-Helix base-excision DNA repair enzymes (C-terminal)"/>
    <property type="match status" value="1"/>
</dbReference>
<dbReference type="STRING" id="425104.Ssed_1310"/>
<dbReference type="GO" id="GO:0004519">
    <property type="term" value="F:endonuclease activity"/>
    <property type="evidence" value="ECO:0007669"/>
    <property type="project" value="UniProtKB-KW"/>
</dbReference>
<accession>A8FSU8</accession>
<dbReference type="PANTHER" id="PTHR10359">
    <property type="entry name" value="A/G-SPECIFIC ADENINE GLYCOSYLASE/ENDONUCLEASE III"/>
    <property type="match status" value="1"/>
</dbReference>
<dbReference type="KEGG" id="sse:Ssed_1310"/>
<keyword evidence="6" id="KW-0540">Nuclease</keyword>
<dbReference type="GO" id="GO:0006284">
    <property type="term" value="P:base-excision repair"/>
    <property type="evidence" value="ECO:0007669"/>
    <property type="project" value="InterPro"/>
</dbReference>
<dbReference type="EMBL" id="CP000821">
    <property type="protein sequence ID" value="ABV35921.1"/>
    <property type="molecule type" value="Genomic_DNA"/>
</dbReference>
<dbReference type="GO" id="GO:0046872">
    <property type="term" value="F:metal ion binding"/>
    <property type="evidence" value="ECO:0007669"/>
    <property type="project" value="UniProtKB-KW"/>
</dbReference>
<dbReference type="InterPro" id="IPR003265">
    <property type="entry name" value="HhH-GPD_domain"/>
</dbReference>
<dbReference type="CDD" id="cd00056">
    <property type="entry name" value="ENDO3c"/>
    <property type="match status" value="1"/>
</dbReference>
<organism evidence="6 7">
    <name type="scientific">Shewanella sediminis (strain HAW-EB3)</name>
    <dbReference type="NCBI Taxonomy" id="425104"/>
    <lineage>
        <taxon>Bacteria</taxon>
        <taxon>Pseudomonadati</taxon>
        <taxon>Pseudomonadota</taxon>
        <taxon>Gammaproteobacteria</taxon>
        <taxon>Alteromonadales</taxon>
        <taxon>Shewanellaceae</taxon>
        <taxon>Shewanella</taxon>
    </lineage>
</organism>
<dbReference type="Proteomes" id="UP000002015">
    <property type="component" value="Chromosome"/>
</dbReference>
<proteinExistence type="predicted"/>
<keyword evidence="7" id="KW-1185">Reference proteome</keyword>
<dbReference type="PANTHER" id="PTHR10359:SF19">
    <property type="entry name" value="DNA REPAIR GLYCOSYLASE MJ1434-RELATED"/>
    <property type="match status" value="1"/>
</dbReference>
<keyword evidence="2" id="KW-0479">Metal-binding</keyword>
<feature type="domain" description="HhH-GPD" evidence="5">
    <location>
        <begin position="67"/>
        <end position="222"/>
    </location>
</feature>
<dbReference type="SUPFAM" id="SSF48150">
    <property type="entry name" value="DNA-glycosylase"/>
    <property type="match status" value="1"/>
</dbReference>
<evidence type="ECO:0000256" key="3">
    <source>
        <dbReference type="ARBA" id="ARBA00023004"/>
    </source>
</evidence>
<dbReference type="Pfam" id="PF00730">
    <property type="entry name" value="HhH-GPD"/>
    <property type="match status" value="1"/>
</dbReference>
<dbReference type="InterPro" id="IPR011257">
    <property type="entry name" value="DNA_glycosylase"/>
</dbReference>
<dbReference type="SMART" id="SM00478">
    <property type="entry name" value="ENDO3c"/>
    <property type="match status" value="1"/>
</dbReference>
<reference evidence="6 7" key="1">
    <citation type="submission" date="2007-08" db="EMBL/GenBank/DDBJ databases">
        <title>Complete sequence of Shewanella sediminis HAW-EB3.</title>
        <authorList>
            <consortium name="US DOE Joint Genome Institute"/>
            <person name="Copeland A."/>
            <person name="Lucas S."/>
            <person name="Lapidus A."/>
            <person name="Barry K."/>
            <person name="Glavina del Rio T."/>
            <person name="Dalin E."/>
            <person name="Tice H."/>
            <person name="Pitluck S."/>
            <person name="Chertkov O."/>
            <person name="Brettin T."/>
            <person name="Bruce D."/>
            <person name="Detter J.C."/>
            <person name="Han C."/>
            <person name="Schmutz J."/>
            <person name="Larimer F."/>
            <person name="Land M."/>
            <person name="Hauser L."/>
            <person name="Kyrpides N."/>
            <person name="Kim E."/>
            <person name="Zhao J.-S."/>
            <person name="Richardson P."/>
        </authorList>
    </citation>
    <scope>NUCLEOTIDE SEQUENCE [LARGE SCALE GENOMIC DNA]</scope>
    <source>
        <strain evidence="6 7">HAW-EB3</strain>
    </source>
</reference>
<dbReference type="InterPro" id="IPR023170">
    <property type="entry name" value="HhH_base_excis_C"/>
</dbReference>
<protein>
    <submittedName>
        <fullName evidence="6">Uncharacterized endonuclease III related protein</fullName>
    </submittedName>
</protein>
<evidence type="ECO:0000313" key="6">
    <source>
        <dbReference type="EMBL" id="ABV35921.1"/>
    </source>
</evidence>
<keyword evidence="6" id="KW-0378">Hydrolase</keyword>
<evidence type="ECO:0000256" key="1">
    <source>
        <dbReference type="ARBA" id="ARBA00022485"/>
    </source>
</evidence>
<dbReference type="GO" id="GO:0051539">
    <property type="term" value="F:4 iron, 4 sulfur cluster binding"/>
    <property type="evidence" value="ECO:0007669"/>
    <property type="project" value="UniProtKB-KW"/>
</dbReference>
<dbReference type="HOGENOM" id="CLU_012862_6_0_6"/>
<dbReference type="eggNOG" id="COG2231">
    <property type="taxonomic scope" value="Bacteria"/>
</dbReference>